<dbReference type="Gene3D" id="3.30.70.100">
    <property type="match status" value="1"/>
</dbReference>
<accession>A0A291G9Y8</accession>
<dbReference type="InterPro" id="IPR007138">
    <property type="entry name" value="ABM_dom"/>
</dbReference>
<evidence type="ECO:0000313" key="2">
    <source>
        <dbReference type="EMBL" id="ATG47011.1"/>
    </source>
</evidence>
<dbReference type="OrthoDB" id="9797178at2"/>
<dbReference type="SUPFAM" id="SSF54909">
    <property type="entry name" value="Dimeric alpha+beta barrel"/>
    <property type="match status" value="1"/>
</dbReference>
<dbReference type="EMBL" id="CP022196">
    <property type="protein sequence ID" value="ATG47011.1"/>
    <property type="molecule type" value="Genomic_DNA"/>
</dbReference>
<evidence type="ECO:0000259" key="1">
    <source>
        <dbReference type="PROSITE" id="PS51725"/>
    </source>
</evidence>
<name>A0A291G9Y8_9RHOB</name>
<keyword evidence="2" id="KW-0503">Monooxygenase</keyword>
<dbReference type="AlphaFoldDB" id="A0A291G9Y8"/>
<dbReference type="InterPro" id="IPR011008">
    <property type="entry name" value="Dimeric_a/b-barrel"/>
</dbReference>
<protein>
    <submittedName>
        <fullName evidence="2">Antibiotic biosynthesis monooxygenase</fullName>
    </submittedName>
</protein>
<feature type="domain" description="ABM" evidence="1">
    <location>
        <begin position="5"/>
        <end position="93"/>
    </location>
</feature>
<reference evidence="2 3" key="1">
    <citation type="submission" date="2017-06" db="EMBL/GenBank/DDBJ databases">
        <title>Celeribacter sp. TSPH2 complete genome sequence.</title>
        <authorList>
            <person name="Woo J.-H."/>
            <person name="Kim H.-S."/>
        </authorList>
    </citation>
    <scope>NUCLEOTIDE SEQUENCE [LARGE SCALE GENOMIC DNA]</scope>
    <source>
        <strain evidence="2 3">TSPH2</strain>
    </source>
</reference>
<dbReference type="GO" id="GO:0004497">
    <property type="term" value="F:monooxygenase activity"/>
    <property type="evidence" value="ECO:0007669"/>
    <property type="project" value="UniProtKB-KW"/>
</dbReference>
<sequence length="93" mass="10743">MAGKVMLSGTLTCAAHEVDHVLALMPEHIRLSRAEPGCLQFELWQDEVRPTEFHVTEVFRDARAFEAHQDRAQSSDWGRVTHHMQRDFRKTDA</sequence>
<dbReference type="RefSeq" id="WP_096805153.1">
    <property type="nucleotide sequence ID" value="NZ_CP022196.1"/>
</dbReference>
<evidence type="ECO:0000313" key="3">
    <source>
        <dbReference type="Proteomes" id="UP000217935"/>
    </source>
</evidence>
<keyword evidence="3" id="KW-1185">Reference proteome</keyword>
<dbReference type="Proteomes" id="UP000217935">
    <property type="component" value="Chromosome"/>
</dbReference>
<dbReference type="Pfam" id="PF03992">
    <property type="entry name" value="ABM"/>
    <property type="match status" value="1"/>
</dbReference>
<dbReference type="KEGG" id="ceh:CEW89_05155"/>
<dbReference type="PROSITE" id="PS51725">
    <property type="entry name" value="ABM"/>
    <property type="match status" value="1"/>
</dbReference>
<keyword evidence="2" id="KW-0560">Oxidoreductase</keyword>
<organism evidence="2 3">
    <name type="scientific">Celeribacter ethanolicus</name>
    <dbReference type="NCBI Taxonomy" id="1758178"/>
    <lineage>
        <taxon>Bacteria</taxon>
        <taxon>Pseudomonadati</taxon>
        <taxon>Pseudomonadota</taxon>
        <taxon>Alphaproteobacteria</taxon>
        <taxon>Rhodobacterales</taxon>
        <taxon>Roseobacteraceae</taxon>
        <taxon>Celeribacter</taxon>
    </lineage>
</organism>
<gene>
    <name evidence="2" type="ORF">CEW89_05155</name>
</gene>
<proteinExistence type="predicted"/>
<dbReference type="STRING" id="1758178.GCA_001550095_00548"/>